<protein>
    <recommendedName>
        <fullName evidence="8">GDP-mannose transporter</fullName>
        <shortName evidence="8">GMT</shortName>
    </recommendedName>
</protein>
<dbReference type="InterPro" id="IPR002654">
    <property type="entry name" value="Glyco_trans_25"/>
</dbReference>
<dbReference type="InterPro" id="IPR000620">
    <property type="entry name" value="EamA_dom"/>
</dbReference>
<dbReference type="PANTHER" id="PTHR11132">
    <property type="entry name" value="SOLUTE CARRIER FAMILY 35"/>
    <property type="match status" value="1"/>
</dbReference>
<dbReference type="CDD" id="cd06532">
    <property type="entry name" value="Glyco_transf_25"/>
    <property type="match status" value="1"/>
</dbReference>
<dbReference type="Pfam" id="PF01755">
    <property type="entry name" value="Glyco_transf_25"/>
    <property type="match status" value="1"/>
</dbReference>
<dbReference type="GO" id="GO:0030659">
    <property type="term" value="C:cytoplasmic vesicle membrane"/>
    <property type="evidence" value="ECO:0007669"/>
    <property type="project" value="UniProtKB-SubCell"/>
</dbReference>
<evidence type="ECO:0000256" key="8">
    <source>
        <dbReference type="RuleBase" id="RU367097"/>
    </source>
</evidence>
<keyword evidence="5 8" id="KW-0256">Endoplasmic reticulum</keyword>
<name>A0A3F3PJX3_9EURO</name>
<comment type="subunit">
    <text evidence="3 8">Homooligomer.</text>
</comment>
<feature type="transmembrane region" description="Helical" evidence="8">
    <location>
        <begin position="705"/>
        <end position="724"/>
    </location>
</feature>
<evidence type="ECO:0000256" key="7">
    <source>
        <dbReference type="ARBA" id="ARBA00023136"/>
    </source>
</evidence>
<dbReference type="InterPro" id="IPR050186">
    <property type="entry name" value="TPT_transporter"/>
</dbReference>
<dbReference type="GeneID" id="38143178"/>
<dbReference type="EMBL" id="KZ852100">
    <property type="protein sequence ID" value="RDH27093.1"/>
    <property type="molecule type" value="Genomic_DNA"/>
</dbReference>
<evidence type="ECO:0000259" key="10">
    <source>
        <dbReference type="Pfam" id="PF01755"/>
    </source>
</evidence>
<dbReference type="AlphaFoldDB" id="A0A3F3PJX3"/>
<dbReference type="Proteomes" id="UP000253729">
    <property type="component" value="Unassembled WGS sequence"/>
</dbReference>
<evidence type="ECO:0000256" key="6">
    <source>
        <dbReference type="ARBA" id="ARBA00022989"/>
    </source>
</evidence>
<keyword evidence="7 8" id="KW-0472">Membrane</keyword>
<evidence type="ECO:0000256" key="4">
    <source>
        <dbReference type="ARBA" id="ARBA00022692"/>
    </source>
</evidence>
<feature type="transmembrane region" description="Helical" evidence="8">
    <location>
        <begin position="611"/>
        <end position="632"/>
    </location>
</feature>
<evidence type="ECO:0000313" key="11">
    <source>
        <dbReference type="EMBL" id="RDH27093.1"/>
    </source>
</evidence>
<comment type="similarity">
    <text evidence="2 8">Belongs to the TPT transporter family. SLC35D subfamily.</text>
</comment>
<keyword evidence="6 8" id="KW-1133">Transmembrane helix</keyword>
<reference evidence="11 12" key="1">
    <citation type="submission" date="2018-07" db="EMBL/GenBank/DDBJ databases">
        <title>The genomes of Aspergillus section Nigri reveals drivers in fungal speciation.</title>
        <authorList>
            <consortium name="DOE Joint Genome Institute"/>
            <person name="Vesth T.C."/>
            <person name="Nybo J."/>
            <person name="Theobald S."/>
            <person name="Brandl J."/>
            <person name="Frisvad J.C."/>
            <person name="Nielsen K.F."/>
            <person name="Lyhne E.K."/>
            <person name="Kogle M.E."/>
            <person name="Kuo A."/>
            <person name="Riley R."/>
            <person name="Clum A."/>
            <person name="Nolan M."/>
            <person name="Lipzen A."/>
            <person name="Salamov A."/>
            <person name="Henrissat B."/>
            <person name="Wiebenga A."/>
            <person name="De vries R.P."/>
            <person name="Grigoriev I.V."/>
            <person name="Mortensen U.H."/>
            <person name="Andersen M.R."/>
            <person name="Baker S.E."/>
        </authorList>
    </citation>
    <scope>NUCLEOTIDE SEQUENCE [LARGE SCALE GENOMIC DNA]</scope>
    <source>
        <strain evidence="11 12">CBS 139.54b</strain>
    </source>
</reference>
<feature type="transmembrane region" description="Helical" evidence="8">
    <location>
        <begin position="12"/>
        <end position="34"/>
    </location>
</feature>
<feature type="transmembrane region" description="Helical" evidence="8">
    <location>
        <begin position="673"/>
        <end position="693"/>
    </location>
</feature>
<gene>
    <name evidence="11" type="ORF">BDQ94DRAFT_185203</name>
</gene>
<accession>A0A3F3PJX3</accession>
<keyword evidence="8" id="KW-0762">Sugar transport</keyword>
<keyword evidence="4 8" id="KW-0812">Transmembrane</keyword>
<feature type="domain" description="EamA" evidence="9">
    <location>
        <begin position="673"/>
        <end position="806"/>
    </location>
</feature>
<dbReference type="GO" id="GO:0005789">
    <property type="term" value="C:endoplasmic reticulum membrane"/>
    <property type="evidence" value="ECO:0007669"/>
    <property type="project" value="UniProtKB-SubCell"/>
</dbReference>
<sequence>MIRGKSRFTKYIVAAFASYIILTLLFSGTGGKYWKQDWVRIARSTLEDRALEHIQNETLGFEHIYAIGLKERTDKRDFLNLAASIAGFRVEWIDGVHPEDMSEKALLNDNLLAPSEIGCWRAHMNALSNMVQNSYSTALILEDDADWDVNIRQQLREFARGVRALTRNANTTKSAPYGTNWDILWVGGCASSAAPNETQFYAIPHDPTAPSVDHRGTWGGPLNSWKEIYPETSTRFIYRADMGCCTYGYAVTKRGAERILAALAVDRLVAAVDNSMADMCGGKDGRSQIECYAPFPNIIGTYKAAGLASKDSDIREGSDEWHEAQAWNLMYSTRLNIHRLVAGRDTVYAQYDEGFPWSRRVLNWKEFEYPRGYLKPDPNFRGIYNLSIGSLVPDGNRNRPPSFKVYRSRMNPHSSARNHPYLTSVSGLDSGSPPPWRTSRVREVTINILSWVIIMVVAGSNLRDDECKGLLTSVTCSPASPPPPQSDDVKLELGYYSYEDEKRPEVLSEEPEKQIGSVRLLVWMTINIVATVAIVFTNKSILSNASFRNSQVSFAAYHFTITGLTLWLASRPCCGWFEPKHVSPYRILHLVVAMCIQVIFQNLALAYSSVIFHQLARLLLTPATALLNFALFQSSIPRAAFLPLVLLCTGVGIVSYFDSLPSAKGNDTTTPEGIFFALSGVCASALYTVLVGRYHKKLEMSSMQLLLNQAPVSAAVLLCVVPWMETFPEVAAVPGSLWTSILASGIFACLVNLSQFYIIDAAGPVTSTVIGQLKTCVIVGLGWVLSDHEILRQSVAGILMALTGMSL</sequence>
<evidence type="ECO:0000256" key="3">
    <source>
        <dbReference type="ARBA" id="ARBA00011182"/>
    </source>
</evidence>
<evidence type="ECO:0000256" key="2">
    <source>
        <dbReference type="ARBA" id="ARBA00010425"/>
    </source>
</evidence>
<feature type="transmembrane region" description="Helical" evidence="8">
    <location>
        <begin position="639"/>
        <end position="657"/>
    </location>
</feature>
<comment type="subcellular location">
    <subcellularLocation>
        <location evidence="8">Golgi apparatus membrane</location>
        <topology evidence="8">Multi-pass membrane protein</topology>
    </subcellularLocation>
    <subcellularLocation>
        <location evidence="8">Cytoplasmic vesicle membrane</location>
        <topology evidence="8">Multi-pass membrane protein</topology>
    </subcellularLocation>
    <subcellularLocation>
        <location evidence="8">Endoplasmic reticulum membrane</location>
        <topology evidence="8">Multi-pass membrane protein</topology>
    </subcellularLocation>
</comment>
<evidence type="ECO:0000256" key="5">
    <source>
        <dbReference type="ARBA" id="ARBA00022824"/>
    </source>
</evidence>
<organism evidence="11 12">
    <name type="scientific">Aspergillus welwitschiae</name>
    <dbReference type="NCBI Taxonomy" id="1341132"/>
    <lineage>
        <taxon>Eukaryota</taxon>
        <taxon>Fungi</taxon>
        <taxon>Dikarya</taxon>
        <taxon>Ascomycota</taxon>
        <taxon>Pezizomycotina</taxon>
        <taxon>Eurotiomycetes</taxon>
        <taxon>Eurotiomycetidae</taxon>
        <taxon>Eurotiales</taxon>
        <taxon>Aspergillaceae</taxon>
        <taxon>Aspergillus</taxon>
        <taxon>Aspergillus subgen. Circumdati</taxon>
    </lineage>
</organism>
<keyword evidence="12" id="KW-1185">Reference proteome</keyword>
<proteinExistence type="inferred from homology"/>
<keyword evidence="8" id="KW-0968">Cytoplasmic vesicle</keyword>
<keyword evidence="8" id="KW-0813">Transport</keyword>
<keyword evidence="8" id="KW-0333">Golgi apparatus</keyword>
<feature type="domain" description="Glycosyl transferase family 25" evidence="10">
    <location>
        <begin position="62"/>
        <end position="159"/>
    </location>
</feature>
<dbReference type="Pfam" id="PF00892">
    <property type="entry name" value="EamA"/>
    <property type="match status" value="1"/>
</dbReference>
<evidence type="ECO:0000313" key="12">
    <source>
        <dbReference type="Proteomes" id="UP000253729"/>
    </source>
</evidence>
<evidence type="ECO:0000259" key="9">
    <source>
        <dbReference type="Pfam" id="PF00892"/>
    </source>
</evidence>
<dbReference type="RefSeq" id="XP_026620115.1">
    <property type="nucleotide sequence ID" value="XM_026774822.1"/>
</dbReference>
<comment type="function">
    <text evidence="1 8">Involved in the import of GDP-mannose from the cytoplasm into the Golgi lumen.</text>
</comment>
<feature type="transmembrane region" description="Helical" evidence="8">
    <location>
        <begin position="520"/>
        <end position="542"/>
    </location>
</feature>
<evidence type="ECO:0000256" key="1">
    <source>
        <dbReference type="ARBA" id="ARBA00003420"/>
    </source>
</evidence>
<feature type="transmembrane region" description="Helical" evidence="8">
    <location>
        <begin position="586"/>
        <end position="605"/>
    </location>
</feature>
<dbReference type="GO" id="GO:0000139">
    <property type="term" value="C:Golgi membrane"/>
    <property type="evidence" value="ECO:0007669"/>
    <property type="project" value="UniProtKB-SubCell"/>
</dbReference>
<feature type="transmembrane region" description="Helical" evidence="8">
    <location>
        <begin position="736"/>
        <end position="759"/>
    </location>
</feature>